<protein>
    <submittedName>
        <fullName evidence="1">Uncharacterized protein</fullName>
    </submittedName>
</protein>
<evidence type="ECO:0000313" key="1">
    <source>
        <dbReference type="EMBL" id="GBQ08861.1"/>
    </source>
</evidence>
<dbReference type="Proteomes" id="UP001062901">
    <property type="component" value="Unassembled WGS sequence"/>
</dbReference>
<evidence type="ECO:0000313" key="2">
    <source>
        <dbReference type="Proteomes" id="UP001062901"/>
    </source>
</evidence>
<proteinExistence type="predicted"/>
<comment type="caution">
    <text evidence="1">The sequence shown here is derived from an EMBL/GenBank/DDBJ whole genome shotgun (WGS) entry which is preliminary data.</text>
</comment>
<dbReference type="RefSeq" id="WP_211209049.1">
    <property type="nucleotide sequence ID" value="NZ_KB899347.1"/>
</dbReference>
<sequence length="141" mass="14620">MIRKHYVLTLLVVTFFTIGTPLAQPGTIYAPGETPIGRFSSDGTITGSNGVFLGTLNDAGTIYAPGETPIGRFSSGGTITGSNGNFLGTLDDSGTIYAPGNTPIGRVDRNGYVTGKGGIYVGQVPDPRIGALMVLHVINMQ</sequence>
<reference evidence="1" key="1">
    <citation type="submission" date="2013-04" db="EMBL/GenBank/DDBJ databases">
        <title>The genome sequencing project of 58 acetic acid bacteria.</title>
        <authorList>
            <person name="Okamoto-Kainuma A."/>
            <person name="Ishikawa M."/>
            <person name="Umino S."/>
            <person name="Koizumi Y."/>
            <person name="Shiwa Y."/>
            <person name="Yoshikawa H."/>
            <person name="Matsutani M."/>
            <person name="Matsushita K."/>
        </authorList>
    </citation>
    <scope>NUCLEOTIDE SEQUENCE</scope>
    <source>
        <strain evidence="1">DSM 15669</strain>
    </source>
</reference>
<organism evidence="1 2">
    <name type="scientific">Saccharibacter floricola DSM 15669</name>
    <dbReference type="NCBI Taxonomy" id="1123227"/>
    <lineage>
        <taxon>Bacteria</taxon>
        <taxon>Pseudomonadati</taxon>
        <taxon>Pseudomonadota</taxon>
        <taxon>Alphaproteobacteria</taxon>
        <taxon>Acetobacterales</taxon>
        <taxon>Acetobacteraceae</taxon>
        <taxon>Saccharibacter</taxon>
    </lineage>
</organism>
<keyword evidence="2" id="KW-1185">Reference proteome</keyword>
<accession>A0ABQ0P153</accession>
<name>A0ABQ0P153_9PROT</name>
<gene>
    <name evidence="1" type="ORF">AA15669_1938</name>
</gene>
<dbReference type="EMBL" id="BAQD01000144">
    <property type="protein sequence ID" value="GBQ08861.1"/>
    <property type="molecule type" value="Genomic_DNA"/>
</dbReference>